<dbReference type="Pfam" id="PF07690">
    <property type="entry name" value="MFS_1"/>
    <property type="match status" value="1"/>
</dbReference>
<sequence>PLLVPPNVLFCLYRAFTFVLTFLLYTSFHLSRKPISIVKVTTYSLHSIQPIILKINHLHALCASTDKENYKQLLGAMDLSFLFVYAVGMYLSGIIGERLPIRLYLTMGMLTSGLFTCLFGLGYAFNVHSLSFYIFVQIANGLVQTTGWPSVVTCIGNWFGKGRRGLIMGLWNSHTSVGNILGSLIAGYYVSWNWGLSFVVPGIIIAVMGIICFLFLIEREFTYALLLQDREVCVPVQQVVVVKSEAEPSAISFRGALCIPGVVEFSFCLLFAKLVSYTFLFWLPLYITKAAQLDSKEAGDLSTLFDVGGIVGGILAGVVSDKLGKRATTCAVMLLLAAPTLYGFSMISQFGQGPTIGMLLVCGGLVNGPYALITTAVSADLGTHKSLKGNARALSTVTAIIDGTGSVGAAIGPLLAGLLSAQSWDQVFYMLMAADFLALLLLLRLVLKELRSNKSRPGAAVE</sequence>
<dbReference type="Ensembl" id="ENSPNAT00000082262.1">
    <property type="protein sequence ID" value="ENSPNAP00000071468.1"/>
    <property type="gene ID" value="ENSPNAG00000015760.2"/>
</dbReference>
<dbReference type="PANTHER" id="PTHR43184:SF11">
    <property type="entry name" value="GLUCOSE-6-PHOSPHATE EXCHANGER SLC37A1"/>
    <property type="match status" value="1"/>
</dbReference>
<dbReference type="AlphaFoldDB" id="A0AAR2L4E1"/>
<evidence type="ECO:0000256" key="2">
    <source>
        <dbReference type="ARBA" id="ARBA00009598"/>
    </source>
</evidence>
<proteinExistence type="inferred from homology"/>
<comment type="catalytic activity">
    <reaction evidence="8">
        <text>D-glucose 6-phosphate(in) + phosphate(out) = D-glucose 6-phosphate(out) + phosphate(in)</text>
        <dbReference type="Rhea" id="RHEA:71535"/>
        <dbReference type="ChEBI" id="CHEBI:43474"/>
        <dbReference type="ChEBI" id="CHEBI:61548"/>
    </reaction>
</comment>
<feature type="transmembrane region" description="Helical" evidence="9">
    <location>
        <begin position="196"/>
        <end position="217"/>
    </location>
</feature>
<keyword evidence="4" id="KW-0762">Sugar transport</keyword>
<evidence type="ECO:0000259" key="10">
    <source>
        <dbReference type="PROSITE" id="PS50850"/>
    </source>
</evidence>
<feature type="transmembrane region" description="Helical" evidence="9">
    <location>
        <begin position="131"/>
        <end position="159"/>
    </location>
</feature>
<dbReference type="PANTHER" id="PTHR43184">
    <property type="entry name" value="MAJOR FACILITATOR SUPERFAMILY TRANSPORTER 16, ISOFORM B"/>
    <property type="match status" value="1"/>
</dbReference>
<comment type="subcellular location">
    <subcellularLocation>
        <location evidence="1">Membrane</location>
        <topology evidence="1">Multi-pass membrane protein</topology>
    </subcellularLocation>
</comment>
<reference evidence="11" key="3">
    <citation type="submission" date="2025-09" db="UniProtKB">
        <authorList>
            <consortium name="Ensembl"/>
        </authorList>
    </citation>
    <scope>IDENTIFICATION</scope>
</reference>
<evidence type="ECO:0000256" key="1">
    <source>
        <dbReference type="ARBA" id="ARBA00004141"/>
    </source>
</evidence>
<dbReference type="InterPro" id="IPR036259">
    <property type="entry name" value="MFS_trans_sf"/>
</dbReference>
<keyword evidence="6 9" id="KW-1133">Transmembrane helix</keyword>
<evidence type="ECO:0000313" key="11">
    <source>
        <dbReference type="Ensembl" id="ENSPNAP00000071468.1"/>
    </source>
</evidence>
<dbReference type="Gene3D" id="1.20.1250.20">
    <property type="entry name" value="MFS general substrate transporter like domains"/>
    <property type="match status" value="2"/>
</dbReference>
<feature type="transmembrane region" description="Helical" evidence="9">
    <location>
        <begin position="103"/>
        <end position="125"/>
    </location>
</feature>
<feature type="transmembrane region" description="Helical" evidence="9">
    <location>
        <begin position="171"/>
        <end position="190"/>
    </location>
</feature>
<dbReference type="FunFam" id="1.20.1250.20:FF:000028">
    <property type="entry name" value="Sugar phosphate exchanger 3 isoform 1"/>
    <property type="match status" value="1"/>
</dbReference>
<gene>
    <name evidence="11" type="primary">SLC37A1</name>
</gene>
<evidence type="ECO:0000256" key="9">
    <source>
        <dbReference type="SAM" id="Phobius"/>
    </source>
</evidence>
<dbReference type="FunFam" id="1.20.1250.20:FF:000050">
    <property type="entry name" value="glucose-6-phosphate exchanger SLC37A2 isoform X1"/>
    <property type="match status" value="1"/>
</dbReference>
<feature type="transmembrane region" description="Helical" evidence="9">
    <location>
        <begin position="331"/>
        <end position="350"/>
    </location>
</feature>
<accession>A0AAR2L4E1</accession>
<reference evidence="11 12" key="1">
    <citation type="submission" date="2020-10" db="EMBL/GenBank/DDBJ databases">
        <title>Pygocentrus nattereri (red-bellied piranha) genome, fPygNat1, primary haplotype.</title>
        <authorList>
            <person name="Myers G."/>
            <person name="Meyer A."/>
            <person name="Karagic N."/>
            <person name="Pippel M."/>
            <person name="Winkler S."/>
            <person name="Tracey A."/>
            <person name="Wood J."/>
            <person name="Formenti G."/>
            <person name="Howe K."/>
            <person name="Fedrigo O."/>
            <person name="Jarvis E.D."/>
        </authorList>
    </citation>
    <scope>NUCLEOTIDE SEQUENCE [LARGE SCALE GENOMIC DNA]</scope>
</reference>
<dbReference type="InterPro" id="IPR020846">
    <property type="entry name" value="MFS_dom"/>
</dbReference>
<comment type="similarity">
    <text evidence="2">Belongs to the major facilitator superfamily. Organophosphate:Pi antiporter (OPA) (TC 2.A.1.4) family.</text>
</comment>
<dbReference type="PROSITE" id="PS50850">
    <property type="entry name" value="MFS"/>
    <property type="match status" value="1"/>
</dbReference>
<dbReference type="GeneTree" id="ENSGT00940000159245"/>
<keyword evidence="12" id="KW-1185">Reference proteome</keyword>
<name>A0AAR2L4E1_PYGNA</name>
<dbReference type="PIRSF" id="PIRSF002808">
    <property type="entry name" value="Hexose_phosphate_transp"/>
    <property type="match status" value="1"/>
</dbReference>
<feature type="transmembrane region" description="Helical" evidence="9">
    <location>
        <begin position="303"/>
        <end position="319"/>
    </location>
</feature>
<feature type="transmembrane region" description="Helical" evidence="9">
    <location>
        <begin position="393"/>
        <end position="415"/>
    </location>
</feature>
<feature type="transmembrane region" description="Helical" evidence="9">
    <location>
        <begin position="6"/>
        <end position="25"/>
    </location>
</feature>
<evidence type="ECO:0000256" key="6">
    <source>
        <dbReference type="ARBA" id="ARBA00022989"/>
    </source>
</evidence>
<keyword evidence="7 9" id="KW-0472">Membrane</keyword>
<reference evidence="11" key="2">
    <citation type="submission" date="2025-08" db="UniProtKB">
        <authorList>
            <consortium name="Ensembl"/>
        </authorList>
    </citation>
    <scope>IDENTIFICATION</scope>
</reference>
<organism evidence="11 12">
    <name type="scientific">Pygocentrus nattereri</name>
    <name type="common">Red-bellied piranha</name>
    <dbReference type="NCBI Taxonomy" id="42514"/>
    <lineage>
        <taxon>Eukaryota</taxon>
        <taxon>Metazoa</taxon>
        <taxon>Chordata</taxon>
        <taxon>Craniata</taxon>
        <taxon>Vertebrata</taxon>
        <taxon>Euteleostomi</taxon>
        <taxon>Actinopterygii</taxon>
        <taxon>Neopterygii</taxon>
        <taxon>Teleostei</taxon>
        <taxon>Ostariophysi</taxon>
        <taxon>Characiformes</taxon>
        <taxon>Characoidei</taxon>
        <taxon>Pygocentrus</taxon>
    </lineage>
</organism>
<keyword evidence="5 9" id="KW-0812">Transmembrane</keyword>
<dbReference type="GO" id="GO:0061513">
    <property type="term" value="F:glucose 6-phosphate:phosphate antiporter activity"/>
    <property type="evidence" value="ECO:0007669"/>
    <property type="project" value="TreeGrafter"/>
</dbReference>
<evidence type="ECO:0000256" key="3">
    <source>
        <dbReference type="ARBA" id="ARBA00022448"/>
    </source>
</evidence>
<dbReference type="InterPro" id="IPR000849">
    <property type="entry name" value="Sugar_P_transporter"/>
</dbReference>
<feature type="transmembrane region" description="Helical" evidence="9">
    <location>
        <begin position="73"/>
        <end position="91"/>
    </location>
</feature>
<evidence type="ECO:0000256" key="5">
    <source>
        <dbReference type="ARBA" id="ARBA00022692"/>
    </source>
</evidence>
<protein>
    <recommendedName>
        <fullName evidence="10">Major facilitator superfamily (MFS) profile domain-containing protein</fullName>
    </recommendedName>
</protein>
<keyword evidence="3" id="KW-0813">Transport</keyword>
<evidence type="ECO:0000256" key="4">
    <source>
        <dbReference type="ARBA" id="ARBA00022597"/>
    </source>
</evidence>
<evidence type="ECO:0000256" key="8">
    <source>
        <dbReference type="ARBA" id="ARBA00034251"/>
    </source>
</evidence>
<feature type="transmembrane region" description="Helical" evidence="9">
    <location>
        <begin position="427"/>
        <end position="447"/>
    </location>
</feature>
<dbReference type="InterPro" id="IPR011701">
    <property type="entry name" value="MFS"/>
</dbReference>
<feature type="transmembrane region" description="Helical" evidence="9">
    <location>
        <begin position="262"/>
        <end position="283"/>
    </location>
</feature>
<dbReference type="GO" id="GO:0005789">
    <property type="term" value="C:endoplasmic reticulum membrane"/>
    <property type="evidence" value="ECO:0007669"/>
    <property type="project" value="TreeGrafter"/>
</dbReference>
<dbReference type="Proteomes" id="UP001501920">
    <property type="component" value="Chromosome 6"/>
</dbReference>
<evidence type="ECO:0000313" key="12">
    <source>
        <dbReference type="Proteomes" id="UP001501920"/>
    </source>
</evidence>
<dbReference type="GO" id="GO:0035435">
    <property type="term" value="P:phosphate ion transmembrane transport"/>
    <property type="evidence" value="ECO:0007669"/>
    <property type="project" value="TreeGrafter"/>
</dbReference>
<dbReference type="SUPFAM" id="SSF103473">
    <property type="entry name" value="MFS general substrate transporter"/>
    <property type="match status" value="1"/>
</dbReference>
<evidence type="ECO:0000256" key="7">
    <source>
        <dbReference type="ARBA" id="ARBA00023136"/>
    </source>
</evidence>
<feature type="transmembrane region" description="Helical" evidence="9">
    <location>
        <begin position="356"/>
        <end position="381"/>
    </location>
</feature>
<feature type="domain" description="Major facilitator superfamily (MFS) profile" evidence="10">
    <location>
        <begin position="20"/>
        <end position="450"/>
    </location>
</feature>